<keyword evidence="3" id="KW-1185">Reference proteome</keyword>
<name>A0ABW1CSE7_9ACTN</name>
<evidence type="ECO:0000313" key="3">
    <source>
        <dbReference type="Proteomes" id="UP001596058"/>
    </source>
</evidence>
<feature type="chain" id="PRO_5047265024" evidence="1">
    <location>
        <begin position="32"/>
        <end position="89"/>
    </location>
</feature>
<dbReference type="RefSeq" id="WP_379517124.1">
    <property type="nucleotide sequence ID" value="NZ_JBHSPA010000031.1"/>
</dbReference>
<gene>
    <name evidence="2" type="ORF">ACFPZ3_27495</name>
</gene>
<protein>
    <submittedName>
        <fullName evidence="2">Uncharacterized protein</fullName>
    </submittedName>
</protein>
<comment type="caution">
    <text evidence="2">The sequence shown here is derived from an EMBL/GenBank/DDBJ whole genome shotgun (WGS) entry which is preliminary data.</text>
</comment>
<reference evidence="3" key="1">
    <citation type="journal article" date="2019" name="Int. J. Syst. Evol. Microbiol.">
        <title>The Global Catalogue of Microorganisms (GCM) 10K type strain sequencing project: providing services to taxonomists for standard genome sequencing and annotation.</title>
        <authorList>
            <consortium name="The Broad Institute Genomics Platform"/>
            <consortium name="The Broad Institute Genome Sequencing Center for Infectious Disease"/>
            <person name="Wu L."/>
            <person name="Ma J."/>
        </authorList>
    </citation>
    <scope>NUCLEOTIDE SEQUENCE [LARGE SCALE GENOMIC DNA]</scope>
    <source>
        <strain evidence="3">CCUG 53903</strain>
    </source>
</reference>
<proteinExistence type="predicted"/>
<evidence type="ECO:0000256" key="1">
    <source>
        <dbReference type="SAM" id="SignalP"/>
    </source>
</evidence>
<keyword evidence="1" id="KW-0732">Signal</keyword>
<dbReference type="EMBL" id="JBHSPA010000031">
    <property type="protein sequence ID" value="MFC5827620.1"/>
    <property type="molecule type" value="Genomic_DNA"/>
</dbReference>
<accession>A0ABW1CSE7</accession>
<evidence type="ECO:0000313" key="2">
    <source>
        <dbReference type="EMBL" id="MFC5827620.1"/>
    </source>
</evidence>
<sequence length="89" mass="9260">MRNKIMSMAAAAAAMASAVAISAFASSPANATSSAAAAWEYVASYPLTTAGQNACRAAGKNLGGDWRCRGIQGAHWSHTTSHYHLEVFE</sequence>
<feature type="signal peptide" evidence="1">
    <location>
        <begin position="1"/>
        <end position="31"/>
    </location>
</feature>
<dbReference type="Proteomes" id="UP001596058">
    <property type="component" value="Unassembled WGS sequence"/>
</dbReference>
<organism evidence="2 3">
    <name type="scientific">Nonomuraea insulae</name>
    <dbReference type="NCBI Taxonomy" id="1616787"/>
    <lineage>
        <taxon>Bacteria</taxon>
        <taxon>Bacillati</taxon>
        <taxon>Actinomycetota</taxon>
        <taxon>Actinomycetes</taxon>
        <taxon>Streptosporangiales</taxon>
        <taxon>Streptosporangiaceae</taxon>
        <taxon>Nonomuraea</taxon>
    </lineage>
</organism>